<dbReference type="InterPro" id="IPR012132">
    <property type="entry name" value="GMC_OxRdtase"/>
</dbReference>
<evidence type="ECO:0000256" key="2">
    <source>
        <dbReference type="ARBA" id="ARBA00010790"/>
    </source>
</evidence>
<evidence type="ECO:0000259" key="8">
    <source>
        <dbReference type="PROSITE" id="PS00623"/>
    </source>
</evidence>
<dbReference type="InterPro" id="IPR000172">
    <property type="entry name" value="GMC_OxRdtase_N"/>
</dbReference>
<evidence type="ECO:0000256" key="1">
    <source>
        <dbReference type="ARBA" id="ARBA00001974"/>
    </source>
</evidence>
<name>A0A2B7XVT3_9EURO</name>
<proteinExistence type="inferred from homology"/>
<evidence type="ECO:0000259" key="9">
    <source>
        <dbReference type="PROSITE" id="PS00624"/>
    </source>
</evidence>
<dbReference type="PANTHER" id="PTHR11552:SF201">
    <property type="entry name" value="GLUCOSE-METHANOL-CHOLINE OXIDOREDUCTASE N-TERMINAL DOMAIN-CONTAINING PROTEIN"/>
    <property type="match status" value="1"/>
</dbReference>
<evidence type="ECO:0000256" key="4">
    <source>
        <dbReference type="ARBA" id="ARBA00022827"/>
    </source>
</evidence>
<feature type="binding site" evidence="6">
    <location>
        <position position="244"/>
    </location>
    <ligand>
        <name>FAD</name>
        <dbReference type="ChEBI" id="CHEBI:57692"/>
    </ligand>
</feature>
<sequence length="598" mass="65285">MPTSAQDAIAFSEIDFDYIIVGGGTAGLTVAARLSEDSSLQIGVLEAGELRQDDPAISTPFRSFSLLENPAYDWMFKTIPQKQLNNRSVDWPRGKVVGGSSAINFQSFVRGAPTEYDDWEALGNEGWNWKNLCPYFKKVESFTPIPNGEASARGAYRLSDHGRDGTINTTITDDFASPIYNLWQSTWDKLGVPTVPTAGERTVGVQSWMSSIDAVTGTRSSSLTAYYNPNAARPNLRLLPEASVLSVAFQTEANELVASGVRFIVGDKEYMCRARKEVILAAGTIQSPGILERSGIGSRDILDEHGIEILFENRGVGENLQDHILTAMGYEVSDERYSLDATVGSPERIAAAMAEYQETRSGLFARGSTVGAFTSYEQTGQAVATLEHTVRNSPASSSIQKQHDIQLKRLRDPNIPAFQWAVSPFYMEMLFQEPKPADAKGCIAVVSGVSAPFSRGSIHITSNRPKDSPEIDPRYLEHKADIQLLTAASRQSARLTATAPLSGAIGRVLLPAKPLITDEDYEKHARHVLSTYFHPIGTCSMLPLEDGGVVDSRLIVYGTKNLRVADASVFPLHISGNIQWTVYAVAERAADIVKQGEK</sequence>
<evidence type="ECO:0000313" key="10">
    <source>
        <dbReference type="EMBL" id="PGH12903.1"/>
    </source>
</evidence>
<dbReference type="PROSITE" id="PS00624">
    <property type="entry name" value="GMC_OXRED_2"/>
    <property type="match status" value="1"/>
</dbReference>
<dbReference type="Gene3D" id="3.30.560.10">
    <property type="entry name" value="Glucose Oxidase, domain 3"/>
    <property type="match status" value="1"/>
</dbReference>
<dbReference type="GO" id="GO:0050660">
    <property type="term" value="F:flavin adenine dinucleotide binding"/>
    <property type="evidence" value="ECO:0007669"/>
    <property type="project" value="InterPro"/>
</dbReference>
<keyword evidence="3 7" id="KW-0285">Flavoprotein</keyword>
<feature type="domain" description="Glucose-methanol-choline oxidoreductase N-terminal" evidence="9">
    <location>
        <begin position="283"/>
        <end position="297"/>
    </location>
</feature>
<dbReference type="InterPro" id="IPR036188">
    <property type="entry name" value="FAD/NAD-bd_sf"/>
</dbReference>
<accession>A0A2B7XVT3</accession>
<evidence type="ECO:0000256" key="7">
    <source>
        <dbReference type="RuleBase" id="RU003968"/>
    </source>
</evidence>
<dbReference type="SUPFAM" id="SSF51905">
    <property type="entry name" value="FAD/NAD(P)-binding domain"/>
    <property type="match status" value="1"/>
</dbReference>
<dbReference type="SUPFAM" id="SSF54373">
    <property type="entry name" value="FAD-linked reductases, C-terminal domain"/>
    <property type="match status" value="1"/>
</dbReference>
<keyword evidence="11" id="KW-1185">Reference proteome</keyword>
<keyword evidence="5" id="KW-0560">Oxidoreductase</keyword>
<evidence type="ECO:0000256" key="3">
    <source>
        <dbReference type="ARBA" id="ARBA00022630"/>
    </source>
</evidence>
<comment type="similarity">
    <text evidence="2 7">Belongs to the GMC oxidoreductase family.</text>
</comment>
<organism evidence="10 11">
    <name type="scientific">Helicocarpus griseus UAMH5409</name>
    <dbReference type="NCBI Taxonomy" id="1447875"/>
    <lineage>
        <taxon>Eukaryota</taxon>
        <taxon>Fungi</taxon>
        <taxon>Dikarya</taxon>
        <taxon>Ascomycota</taxon>
        <taxon>Pezizomycotina</taxon>
        <taxon>Eurotiomycetes</taxon>
        <taxon>Eurotiomycetidae</taxon>
        <taxon>Onygenales</taxon>
        <taxon>Ajellomycetaceae</taxon>
        <taxon>Helicocarpus</taxon>
    </lineage>
</organism>
<feature type="binding site" evidence="6">
    <location>
        <position position="532"/>
    </location>
    <ligand>
        <name>substrate</name>
    </ligand>
</feature>
<dbReference type="Gene3D" id="3.50.50.60">
    <property type="entry name" value="FAD/NAD(P)-binding domain"/>
    <property type="match status" value="1"/>
</dbReference>
<evidence type="ECO:0000313" key="11">
    <source>
        <dbReference type="Proteomes" id="UP000223968"/>
    </source>
</evidence>
<feature type="domain" description="Glucose-methanol-choline oxidoreductase N-terminal" evidence="8">
    <location>
        <begin position="94"/>
        <end position="117"/>
    </location>
</feature>
<dbReference type="Pfam" id="PF05199">
    <property type="entry name" value="GMC_oxred_C"/>
    <property type="match status" value="1"/>
</dbReference>
<dbReference type="OrthoDB" id="269227at2759"/>
<feature type="binding site" evidence="6">
    <location>
        <position position="96"/>
    </location>
    <ligand>
        <name>FAD</name>
        <dbReference type="ChEBI" id="CHEBI:57692"/>
    </ligand>
</feature>
<dbReference type="EMBL" id="PDNB01000052">
    <property type="protein sequence ID" value="PGH12903.1"/>
    <property type="molecule type" value="Genomic_DNA"/>
</dbReference>
<dbReference type="PIRSF" id="PIRSF000137">
    <property type="entry name" value="Alcohol_oxidase"/>
    <property type="match status" value="1"/>
</dbReference>
<dbReference type="GO" id="GO:0016614">
    <property type="term" value="F:oxidoreductase activity, acting on CH-OH group of donors"/>
    <property type="evidence" value="ECO:0007669"/>
    <property type="project" value="InterPro"/>
</dbReference>
<dbReference type="Pfam" id="PF00732">
    <property type="entry name" value="GMC_oxred_N"/>
    <property type="match status" value="1"/>
</dbReference>
<dbReference type="InterPro" id="IPR007867">
    <property type="entry name" value="GMC_OxRtase_C"/>
</dbReference>
<dbReference type="AlphaFoldDB" id="A0A2B7XVT3"/>
<evidence type="ECO:0000256" key="6">
    <source>
        <dbReference type="PIRSR" id="PIRSR000137-2"/>
    </source>
</evidence>
<comment type="cofactor">
    <cofactor evidence="1 6">
        <name>FAD</name>
        <dbReference type="ChEBI" id="CHEBI:57692"/>
    </cofactor>
</comment>
<comment type="caution">
    <text evidence="10">The sequence shown here is derived from an EMBL/GenBank/DDBJ whole genome shotgun (WGS) entry which is preliminary data.</text>
</comment>
<dbReference type="PROSITE" id="PS00623">
    <property type="entry name" value="GMC_OXRED_1"/>
    <property type="match status" value="1"/>
</dbReference>
<reference evidence="10 11" key="1">
    <citation type="submission" date="2017-10" db="EMBL/GenBank/DDBJ databases">
        <title>Comparative genomics in systemic dimorphic fungi from Ajellomycetaceae.</title>
        <authorList>
            <person name="Munoz J.F."/>
            <person name="Mcewen J.G."/>
            <person name="Clay O.K."/>
            <person name="Cuomo C.A."/>
        </authorList>
    </citation>
    <scope>NUCLEOTIDE SEQUENCE [LARGE SCALE GENOMIC DNA]</scope>
    <source>
        <strain evidence="10 11">UAMH5409</strain>
    </source>
</reference>
<protein>
    <recommendedName>
        <fullName evidence="8 9">Glucose-methanol-choline oxidoreductase N-terminal domain-containing protein</fullName>
    </recommendedName>
</protein>
<evidence type="ECO:0000256" key="5">
    <source>
        <dbReference type="ARBA" id="ARBA00023002"/>
    </source>
</evidence>
<dbReference type="PANTHER" id="PTHR11552">
    <property type="entry name" value="GLUCOSE-METHANOL-CHOLINE GMC OXIDOREDUCTASE"/>
    <property type="match status" value="1"/>
</dbReference>
<dbReference type="Proteomes" id="UP000223968">
    <property type="component" value="Unassembled WGS sequence"/>
</dbReference>
<dbReference type="STRING" id="1447875.A0A2B7XVT3"/>
<gene>
    <name evidence="10" type="ORF">AJ79_04003</name>
</gene>
<keyword evidence="4 6" id="KW-0274">FAD</keyword>